<dbReference type="AlphaFoldDB" id="A0A4U6VKN1"/>
<gene>
    <name evidence="2" type="ORF">SEVIR_3G390150v2</name>
</gene>
<name>A0A4U6VKN1_SETVI</name>
<evidence type="ECO:0000313" key="2">
    <source>
        <dbReference type="EMBL" id="TKW29355.1"/>
    </source>
</evidence>
<sequence>METCFDAEVLKLTLITGAVSNLQPPCAPVVFLLLLVSAAAAVVFFSKHL</sequence>
<organism evidence="2 3">
    <name type="scientific">Setaria viridis</name>
    <name type="common">Green bristlegrass</name>
    <name type="synonym">Setaria italica subsp. viridis</name>
    <dbReference type="NCBI Taxonomy" id="4556"/>
    <lineage>
        <taxon>Eukaryota</taxon>
        <taxon>Viridiplantae</taxon>
        <taxon>Streptophyta</taxon>
        <taxon>Embryophyta</taxon>
        <taxon>Tracheophyta</taxon>
        <taxon>Spermatophyta</taxon>
        <taxon>Magnoliopsida</taxon>
        <taxon>Liliopsida</taxon>
        <taxon>Poales</taxon>
        <taxon>Poaceae</taxon>
        <taxon>PACMAD clade</taxon>
        <taxon>Panicoideae</taxon>
        <taxon>Panicodae</taxon>
        <taxon>Paniceae</taxon>
        <taxon>Cenchrinae</taxon>
        <taxon>Setaria</taxon>
    </lineage>
</organism>
<feature type="transmembrane region" description="Helical" evidence="1">
    <location>
        <begin position="27"/>
        <end position="45"/>
    </location>
</feature>
<keyword evidence="1" id="KW-0812">Transmembrane</keyword>
<dbReference type="Gramene" id="TKW29355">
    <property type="protein sequence ID" value="TKW29355"/>
    <property type="gene ID" value="SEVIR_3G390150v2"/>
</dbReference>
<protein>
    <submittedName>
        <fullName evidence="2">Uncharacterized protein</fullName>
    </submittedName>
</protein>
<accession>A0A4U6VKN1</accession>
<dbReference type="Proteomes" id="UP000298652">
    <property type="component" value="Chromosome 3"/>
</dbReference>
<dbReference type="EMBL" id="CM016554">
    <property type="protein sequence ID" value="TKW29355.1"/>
    <property type="molecule type" value="Genomic_DNA"/>
</dbReference>
<keyword evidence="1" id="KW-0472">Membrane</keyword>
<keyword evidence="1" id="KW-1133">Transmembrane helix</keyword>
<keyword evidence="3" id="KW-1185">Reference proteome</keyword>
<proteinExistence type="predicted"/>
<reference evidence="2" key="1">
    <citation type="submission" date="2019-03" db="EMBL/GenBank/DDBJ databases">
        <title>WGS assembly of Setaria viridis.</title>
        <authorList>
            <person name="Huang P."/>
            <person name="Jenkins J."/>
            <person name="Grimwood J."/>
            <person name="Barry K."/>
            <person name="Healey A."/>
            <person name="Mamidi S."/>
            <person name="Sreedasyam A."/>
            <person name="Shu S."/>
            <person name="Feldman M."/>
            <person name="Wu J."/>
            <person name="Yu Y."/>
            <person name="Chen C."/>
            <person name="Johnson J."/>
            <person name="Rokhsar D."/>
            <person name="Baxter I."/>
            <person name="Schmutz J."/>
            <person name="Brutnell T."/>
            <person name="Kellogg E."/>
        </authorList>
    </citation>
    <scope>NUCLEOTIDE SEQUENCE [LARGE SCALE GENOMIC DNA]</scope>
</reference>
<evidence type="ECO:0000313" key="3">
    <source>
        <dbReference type="Proteomes" id="UP000298652"/>
    </source>
</evidence>
<evidence type="ECO:0000256" key="1">
    <source>
        <dbReference type="SAM" id="Phobius"/>
    </source>
</evidence>